<dbReference type="HOGENOM" id="CLU_034545_5_0_6"/>
<organism evidence="2 3">
    <name type="scientific">Azotobacter vinelandii (strain DJ / ATCC BAA-1303)</name>
    <dbReference type="NCBI Taxonomy" id="322710"/>
    <lineage>
        <taxon>Bacteria</taxon>
        <taxon>Pseudomonadati</taxon>
        <taxon>Pseudomonadota</taxon>
        <taxon>Gammaproteobacteria</taxon>
        <taxon>Pseudomonadales</taxon>
        <taxon>Pseudomonadaceae</taxon>
        <taxon>Azotobacter</taxon>
    </lineage>
</organism>
<proteinExistence type="predicted"/>
<protein>
    <submittedName>
        <fullName evidence="2">Protein phosphatase 2C-like protein</fullName>
    </submittedName>
</protein>
<gene>
    <name evidence="2" type="ordered locus">Avin_26780</name>
</gene>
<dbReference type="InterPro" id="IPR036457">
    <property type="entry name" value="PPM-type-like_dom_sf"/>
</dbReference>
<evidence type="ECO:0000259" key="1">
    <source>
        <dbReference type="PROSITE" id="PS51746"/>
    </source>
</evidence>
<dbReference type="KEGG" id="avn:Avin_26780"/>
<reference evidence="2 3" key="1">
    <citation type="journal article" date="2009" name="J. Bacteriol.">
        <title>Genome sequence of Azotobacter vinelandii, an obligate aerobe specialized to support diverse anaerobic metabolic processes.</title>
        <authorList>
            <person name="Setubal J.C."/>
            <person name="dos Santos P."/>
            <person name="Goldman B.S."/>
            <person name="Ertesvag H."/>
            <person name="Espin G."/>
            <person name="Rubio L.M."/>
            <person name="Valla S."/>
            <person name="Almeida N.F."/>
            <person name="Balasubramanian D."/>
            <person name="Cromes L."/>
            <person name="Curatti L."/>
            <person name="Du Z."/>
            <person name="Godsy E."/>
            <person name="Goodner B."/>
            <person name="Hellner-Burris K."/>
            <person name="Hernandez J.A."/>
            <person name="Houmiel K."/>
            <person name="Imperial J."/>
            <person name="Kennedy C."/>
            <person name="Larson T.J."/>
            <person name="Latreille P."/>
            <person name="Ligon L.S."/>
            <person name="Lu J."/>
            <person name="Maerk M."/>
            <person name="Miller N.M."/>
            <person name="Norton S."/>
            <person name="O'Carroll I.P."/>
            <person name="Paulsen I."/>
            <person name="Raulfs E.C."/>
            <person name="Roemer R."/>
            <person name="Rosser J."/>
            <person name="Segura D."/>
            <person name="Slater S."/>
            <person name="Stricklin S.L."/>
            <person name="Studholme D.J."/>
            <person name="Sun J."/>
            <person name="Viana C.J."/>
            <person name="Wallin E."/>
            <person name="Wang B."/>
            <person name="Wheeler C."/>
            <person name="Zhu H."/>
            <person name="Dean D.R."/>
            <person name="Dixon R."/>
            <person name="Wood D."/>
        </authorList>
    </citation>
    <scope>NUCLEOTIDE SEQUENCE [LARGE SCALE GENOMIC DNA]</scope>
    <source>
        <strain evidence="3">DJ / ATCC BAA-1303</strain>
    </source>
</reference>
<dbReference type="SMART" id="SM00332">
    <property type="entry name" value="PP2Cc"/>
    <property type="match status" value="1"/>
</dbReference>
<dbReference type="SUPFAM" id="SSF81606">
    <property type="entry name" value="PP2C-like"/>
    <property type="match status" value="1"/>
</dbReference>
<dbReference type="Gene3D" id="3.60.40.10">
    <property type="entry name" value="PPM-type phosphatase domain"/>
    <property type="match status" value="1"/>
</dbReference>
<dbReference type="STRING" id="322710.Avin_26780"/>
<dbReference type="SMART" id="SM00331">
    <property type="entry name" value="PP2C_SIG"/>
    <property type="match status" value="1"/>
</dbReference>
<dbReference type="AlphaFoldDB" id="C1DJT4"/>
<keyword evidence="3" id="KW-1185">Reference proteome</keyword>
<sequence length="256" mass="27803">MPQECLMLKLASAHCSHPGKRDINEDAIGMRIRSEDACFILSDGVGGESGGYHAARLAIHAALKRFETHGSAGLEQLALGSMAAAHAAILAEQSRSPEHSRMAATMIGLFIDRRRGLAQWIHAGDSRLYLFRRGVLVQRTRDHSLTAQLAAAGLPHENVNPNLLVHSLGRGDMESLHPAAPWSLEDGDAYLLCSDGFWNALSDRELEVQLQLAASVEDWIALLSHKVGCRGMQDNYSAIAIWVGDPQSITLAAVRQ</sequence>
<dbReference type="InterPro" id="IPR001932">
    <property type="entry name" value="PPM-type_phosphatase-like_dom"/>
</dbReference>
<dbReference type="PROSITE" id="PS51746">
    <property type="entry name" value="PPM_2"/>
    <property type="match status" value="1"/>
</dbReference>
<dbReference type="EMBL" id="CP001157">
    <property type="protein sequence ID" value="ACO78853.1"/>
    <property type="molecule type" value="Genomic_DNA"/>
</dbReference>
<dbReference type="EnsemblBacteria" id="ACO78853">
    <property type="protein sequence ID" value="ACO78853"/>
    <property type="gene ID" value="Avin_26780"/>
</dbReference>
<evidence type="ECO:0000313" key="3">
    <source>
        <dbReference type="Proteomes" id="UP000002424"/>
    </source>
</evidence>
<dbReference type="Pfam" id="PF13672">
    <property type="entry name" value="PP2C_2"/>
    <property type="match status" value="1"/>
</dbReference>
<dbReference type="OrthoDB" id="9801841at2"/>
<dbReference type="eggNOG" id="COG0631">
    <property type="taxonomic scope" value="Bacteria"/>
</dbReference>
<dbReference type="Proteomes" id="UP000002424">
    <property type="component" value="Chromosome"/>
</dbReference>
<evidence type="ECO:0000313" key="2">
    <source>
        <dbReference type="EMBL" id="ACO78853.1"/>
    </source>
</evidence>
<accession>C1DJT4</accession>
<name>C1DJT4_AZOVD</name>
<feature type="domain" description="PPM-type phosphatase" evidence="1">
    <location>
        <begin position="11"/>
        <end position="243"/>
    </location>
</feature>